<reference evidence="2 3" key="1">
    <citation type="submission" date="2019-04" db="EMBL/GenBank/DDBJ databases">
        <title>Reference strain of H23.</title>
        <authorList>
            <person name="Luo X."/>
        </authorList>
    </citation>
    <scope>NUCLEOTIDE SEQUENCE [LARGE SCALE GENOMIC DNA]</scope>
    <source>
        <strain evidence="2 3">H23</strain>
    </source>
</reference>
<name>A0A4U5JNV5_9GAMM</name>
<dbReference type="RefSeq" id="WP_137266651.1">
    <property type="nucleotide sequence ID" value="NZ_SZUA01000002.1"/>
</dbReference>
<feature type="region of interest" description="Disordered" evidence="1">
    <location>
        <begin position="1"/>
        <end position="65"/>
    </location>
</feature>
<evidence type="ECO:0000313" key="2">
    <source>
        <dbReference type="EMBL" id="TKR30221.1"/>
    </source>
</evidence>
<dbReference type="Proteomes" id="UP000308707">
    <property type="component" value="Unassembled WGS sequence"/>
</dbReference>
<dbReference type="AlphaFoldDB" id="A0A4U5JNV5"/>
<organism evidence="2 3">
    <name type="scientific">Luteimonas gilva</name>
    <dbReference type="NCBI Taxonomy" id="2572684"/>
    <lineage>
        <taxon>Bacteria</taxon>
        <taxon>Pseudomonadati</taxon>
        <taxon>Pseudomonadota</taxon>
        <taxon>Gammaproteobacteria</taxon>
        <taxon>Lysobacterales</taxon>
        <taxon>Lysobacteraceae</taxon>
        <taxon>Luteimonas</taxon>
    </lineage>
</organism>
<dbReference type="SUPFAM" id="SSF53474">
    <property type="entry name" value="alpha/beta-Hydrolases"/>
    <property type="match status" value="1"/>
</dbReference>
<dbReference type="InterPro" id="IPR029058">
    <property type="entry name" value="AB_hydrolase_fold"/>
</dbReference>
<evidence type="ECO:0000256" key="1">
    <source>
        <dbReference type="SAM" id="MobiDB-lite"/>
    </source>
</evidence>
<gene>
    <name evidence="2" type="ORF">FCE95_08755</name>
</gene>
<keyword evidence="3" id="KW-1185">Reference proteome</keyword>
<sequence length="331" mass="35654">MAGVQPLGITPQSWQDRAAAFRADPQALPQPPATPTGSYRLEPSYHPQLFGAAPRQGGPTAGATSFADEVRGRDAKAVDLELMQIANAVYDPSVRSVGDWTRLSDAQLREAGIDPATLETPDTGFRAGIYTDGDGNYVLAFSGSNERIDWTGANFPQGLGLRTEQYDQAVALAQQVANSEFGREGNVVITGHSLGGGLSAIASLATDIPAVTFDASGVHDDTMEQFGLDPGQAKQDAENGLVRRYNVDGDPLTAAQEDTPGLNRIMPDAPGHEITLDSPLPPIDPPKWTWNPIEMAQRTADYLKAKAERVGDLHRQQTMIDALQQQRPWER</sequence>
<dbReference type="OrthoDB" id="5913909at2"/>
<protein>
    <submittedName>
        <fullName evidence="2">Phospholipase</fullName>
    </submittedName>
</protein>
<comment type="caution">
    <text evidence="2">The sequence shown here is derived from an EMBL/GenBank/DDBJ whole genome shotgun (WGS) entry which is preliminary data.</text>
</comment>
<dbReference type="Pfam" id="PF26363">
    <property type="entry name" value="Phospholipase-like"/>
    <property type="match status" value="1"/>
</dbReference>
<accession>A0A4U5JNV5</accession>
<evidence type="ECO:0000313" key="3">
    <source>
        <dbReference type="Proteomes" id="UP000308707"/>
    </source>
</evidence>
<dbReference type="Gene3D" id="3.40.50.1820">
    <property type="entry name" value="alpha/beta hydrolase"/>
    <property type="match status" value="1"/>
</dbReference>
<dbReference type="EMBL" id="SZUA01000002">
    <property type="protein sequence ID" value="TKR30221.1"/>
    <property type="molecule type" value="Genomic_DNA"/>
</dbReference>
<proteinExistence type="predicted"/>